<dbReference type="Proteomes" id="UP000054359">
    <property type="component" value="Unassembled WGS sequence"/>
</dbReference>
<dbReference type="InterPro" id="IPR043502">
    <property type="entry name" value="DNA/RNA_pol_sf"/>
</dbReference>
<name>A0A087TIM3_STEMI</name>
<dbReference type="Gene3D" id="3.30.420.10">
    <property type="entry name" value="Ribonuclease H-like superfamily/Ribonuclease H"/>
    <property type="match status" value="1"/>
</dbReference>
<dbReference type="InterPro" id="IPR002156">
    <property type="entry name" value="RNaseH_domain"/>
</dbReference>
<keyword evidence="4" id="KW-1185">Reference proteome</keyword>
<keyword evidence="3" id="KW-0548">Nucleotidyltransferase</keyword>
<dbReference type="SUPFAM" id="SSF53098">
    <property type="entry name" value="Ribonuclease H-like"/>
    <property type="match status" value="1"/>
</dbReference>
<keyword evidence="3" id="KW-0808">Transferase</keyword>
<dbReference type="CDD" id="cd01650">
    <property type="entry name" value="RT_nLTR_like"/>
    <property type="match status" value="1"/>
</dbReference>
<dbReference type="PANTHER" id="PTHR36688:SF2">
    <property type="entry name" value="ENDONUCLEASE_EXONUCLEASE_PHOSPHATASE DOMAIN-CONTAINING PROTEIN"/>
    <property type="match status" value="1"/>
</dbReference>
<dbReference type="Pfam" id="PF00078">
    <property type="entry name" value="RVT_1"/>
    <property type="match status" value="1"/>
</dbReference>
<dbReference type="PROSITE" id="PS50878">
    <property type="entry name" value="RT_POL"/>
    <property type="match status" value="1"/>
</dbReference>
<dbReference type="EMBL" id="KK115378">
    <property type="protein sequence ID" value="KFM64962.1"/>
    <property type="molecule type" value="Genomic_DNA"/>
</dbReference>
<evidence type="ECO:0000259" key="1">
    <source>
        <dbReference type="PROSITE" id="PS50878"/>
    </source>
</evidence>
<dbReference type="OrthoDB" id="6433748at2759"/>
<keyword evidence="3" id="KW-0695">RNA-directed DNA polymerase</keyword>
<dbReference type="SUPFAM" id="SSF56219">
    <property type="entry name" value="DNase I-like"/>
    <property type="match status" value="1"/>
</dbReference>
<proteinExistence type="predicted"/>
<evidence type="ECO:0000259" key="2">
    <source>
        <dbReference type="PROSITE" id="PS50879"/>
    </source>
</evidence>
<dbReference type="PROSITE" id="PS50879">
    <property type="entry name" value="RNASE_H_1"/>
    <property type="match status" value="1"/>
</dbReference>
<protein>
    <submittedName>
        <fullName evidence="3">Putative RNA-directed DNA polymerase from transposon X-element</fullName>
    </submittedName>
</protein>
<dbReference type="Pfam" id="PF14529">
    <property type="entry name" value="Exo_endo_phos_2"/>
    <property type="match status" value="1"/>
</dbReference>
<gene>
    <name evidence="3" type="ORF">X975_08335</name>
</gene>
<feature type="domain" description="Reverse transcriptase" evidence="1">
    <location>
        <begin position="473"/>
        <end position="744"/>
    </location>
</feature>
<feature type="non-terminal residue" evidence="3">
    <location>
        <position position="1239"/>
    </location>
</feature>
<dbReference type="InterPro" id="IPR005135">
    <property type="entry name" value="Endo/exonuclease/phosphatase"/>
</dbReference>
<dbReference type="InterPro" id="IPR012337">
    <property type="entry name" value="RNaseH-like_sf"/>
</dbReference>
<dbReference type="InterPro" id="IPR000477">
    <property type="entry name" value="RT_dom"/>
</dbReference>
<dbReference type="OMA" id="IVERANW"/>
<dbReference type="Gene3D" id="3.60.10.10">
    <property type="entry name" value="Endonuclease/exonuclease/phosphatase"/>
    <property type="match status" value="1"/>
</dbReference>
<dbReference type="GO" id="GO:0042575">
    <property type="term" value="C:DNA polymerase complex"/>
    <property type="evidence" value="ECO:0007669"/>
    <property type="project" value="UniProtKB-ARBA"/>
</dbReference>
<reference evidence="3 4" key="1">
    <citation type="submission" date="2013-11" db="EMBL/GenBank/DDBJ databases">
        <title>Genome sequencing of Stegodyphus mimosarum.</title>
        <authorList>
            <person name="Bechsgaard J."/>
        </authorList>
    </citation>
    <scope>NUCLEOTIDE SEQUENCE [LARGE SCALE GENOMIC DNA]</scope>
</reference>
<organism evidence="3 4">
    <name type="scientific">Stegodyphus mimosarum</name>
    <name type="common">African social velvet spider</name>
    <dbReference type="NCBI Taxonomy" id="407821"/>
    <lineage>
        <taxon>Eukaryota</taxon>
        <taxon>Metazoa</taxon>
        <taxon>Ecdysozoa</taxon>
        <taxon>Arthropoda</taxon>
        <taxon>Chelicerata</taxon>
        <taxon>Arachnida</taxon>
        <taxon>Araneae</taxon>
        <taxon>Araneomorphae</taxon>
        <taxon>Entelegynae</taxon>
        <taxon>Eresoidea</taxon>
        <taxon>Eresidae</taxon>
        <taxon>Stegodyphus</taxon>
    </lineage>
</organism>
<dbReference type="InterPro" id="IPR036691">
    <property type="entry name" value="Endo/exonu/phosph_ase_sf"/>
</dbReference>
<dbReference type="InterPro" id="IPR036397">
    <property type="entry name" value="RNaseH_sf"/>
</dbReference>
<sequence length="1239" mass="141843">MATLVSWNSRGFHRNLTDIKDIINAHHPVSFALQETNLKPEQPAKLRRFSFVRKDNIASERASGGVGLLTSLDYPSNTLSLTTSLQVVAVQINFNVVFSVVSVYLPPNEHIDQERLNELVKQLPEPLLLIGDFNGHSPLWGSKDTNSRGRQIEQLIEDHSLCLLNTGQDTYFHEPTRTFHAICSPSLLPFCTFSVSNDLYSSDHYPIFVSLARRGANSTSRPVRFIVERANWDLFSSVADLTEEMVENVQIDDAVECITNVINQAAVLCIPRTSGKLLKYSKPWWNRDCQEALQKQRKAWGIFRRYPTLRNYLAFKRAKANARKVRRQSQRDSWISYVSRITSSTPSKRVWERVKKACGIYKDHSLSFLEKDGRVISSIEEIANTIGETFSAVSSSRNYSPAFLVIKQRSEKNPIAFNSSNSEPYNRDFTMLELKRALFQTRKSCPGLDGVSYDMLKHLSYKSLNALLTLYNRVWKEHTFPSAWRRAVVIPIAKPGKDSRNPSNYRPIALTSCICKLFEKMVNSRLVYFLEKNSVLSPYQSGFRKGRTTIDNMLLLETSIRKAFLRRNHLVSIFFDIEKAYDKAWRYGILRDLHDSGLRGNLPFFIQNFLNARTFQVKIGSVLSKSFEQEEGVPQGSVLSVTLFSLKINSVLKELPRTILGSLYVDDLQISCRGADMRHIERQLQIALNKIHEWSVKQGFTFSEQKTVCVHFCRKRGLHPEPELYLNGSIIPVAPEAKFLGMVFDQKLTFLSHVLQLRKKCMKALNILKVLANTSWGADRCSMLRIYRALVRSRLDYGSVIYGSARSSVLLKLDPVHHQALRICSGAFSTSPLQSLYVDCYEPSLRLRREQLSLLHYFSILSQLDNPSRLALTDNSCDTLFNARPSCVPPFSLRIRPLIEELSLSDISPQAMQYFEIPPWEQAGIQILEIFPHHTKKSTNNVIYTQLFADHRYKYQEYVPIYTDGSKSTCHVGTAFVIGDHVEGRSLHHASSVLTAELTAIYHSLLYVSKRRHKKFIVYSDSYSALKVLEAFSNTHNPVIFDILKLNSNLTRLGFEILYCWIPGHTGIKGNERADVVAKSAVGISSRLIPISDISSFIKQKILEKWQQFWDVQSFNKLKSVKHRIELWHFNGRRKEEVLLTRLRIGHTRMTHKYLLNADIEPLCSKCGVCLTVRHLLIECPSFNSIRQKYFNSCDLPLDHLIGREAMGPQFLFMDDNAPPHRTVTAEELLESEDIEHMD</sequence>
<dbReference type="SUPFAM" id="SSF56672">
    <property type="entry name" value="DNA/RNA polymerases"/>
    <property type="match status" value="1"/>
</dbReference>
<dbReference type="GO" id="GO:0004523">
    <property type="term" value="F:RNA-DNA hybrid ribonuclease activity"/>
    <property type="evidence" value="ECO:0007669"/>
    <property type="project" value="InterPro"/>
</dbReference>
<accession>A0A087TIM3</accession>
<evidence type="ECO:0000313" key="4">
    <source>
        <dbReference type="Proteomes" id="UP000054359"/>
    </source>
</evidence>
<dbReference type="InterPro" id="IPR052560">
    <property type="entry name" value="RdDP_mobile_element"/>
</dbReference>
<dbReference type="GO" id="GO:0003676">
    <property type="term" value="F:nucleic acid binding"/>
    <property type="evidence" value="ECO:0007669"/>
    <property type="project" value="InterPro"/>
</dbReference>
<dbReference type="CDD" id="cd09276">
    <property type="entry name" value="Rnase_HI_RT_non_LTR"/>
    <property type="match status" value="1"/>
</dbReference>
<dbReference type="AlphaFoldDB" id="A0A087TIM3"/>
<feature type="domain" description="RNase H type-1" evidence="2">
    <location>
        <begin position="955"/>
        <end position="1083"/>
    </location>
</feature>
<dbReference type="PANTHER" id="PTHR36688">
    <property type="entry name" value="ENDO/EXONUCLEASE/PHOSPHATASE DOMAIN-CONTAINING PROTEIN"/>
    <property type="match status" value="1"/>
</dbReference>
<evidence type="ECO:0000313" key="3">
    <source>
        <dbReference type="EMBL" id="KFM64962.1"/>
    </source>
</evidence>
<dbReference type="Pfam" id="PF00075">
    <property type="entry name" value="RNase_H"/>
    <property type="match status" value="1"/>
</dbReference>
<dbReference type="GO" id="GO:0003964">
    <property type="term" value="F:RNA-directed DNA polymerase activity"/>
    <property type="evidence" value="ECO:0007669"/>
    <property type="project" value="UniProtKB-KW"/>
</dbReference>
<dbReference type="STRING" id="407821.A0A087TIM3"/>